<evidence type="ECO:0000259" key="2">
    <source>
        <dbReference type="Pfam" id="PF12766"/>
    </source>
</evidence>
<keyword evidence="4" id="KW-1185">Reference proteome</keyword>
<dbReference type="GO" id="GO:0010181">
    <property type="term" value="F:FMN binding"/>
    <property type="evidence" value="ECO:0007669"/>
    <property type="project" value="InterPro"/>
</dbReference>
<dbReference type="Pfam" id="PF12766">
    <property type="entry name" value="Pyridox_oxase_2"/>
    <property type="match status" value="1"/>
</dbReference>
<organism evidence="3 4">
    <name type="scientific">Orbilia blumenaviensis</name>
    <dbReference type="NCBI Taxonomy" id="1796055"/>
    <lineage>
        <taxon>Eukaryota</taxon>
        <taxon>Fungi</taxon>
        <taxon>Dikarya</taxon>
        <taxon>Ascomycota</taxon>
        <taxon>Pezizomycotina</taxon>
        <taxon>Orbiliomycetes</taxon>
        <taxon>Orbiliales</taxon>
        <taxon>Orbiliaceae</taxon>
        <taxon>Orbilia</taxon>
    </lineage>
</organism>
<comment type="caution">
    <text evidence="3">The sequence shown here is derived from an EMBL/GenBank/DDBJ whole genome shotgun (WGS) entry which is preliminary data.</text>
</comment>
<proteinExistence type="predicted"/>
<evidence type="ECO:0000313" key="4">
    <source>
        <dbReference type="Proteomes" id="UP001373714"/>
    </source>
</evidence>
<dbReference type="EMBL" id="JAVHNS010000007">
    <property type="protein sequence ID" value="KAK6348810.1"/>
    <property type="molecule type" value="Genomic_DNA"/>
</dbReference>
<dbReference type="InterPro" id="IPR012349">
    <property type="entry name" value="Split_barrel_FMN-bd"/>
</dbReference>
<dbReference type="PANTHER" id="PTHR28243:SF1">
    <property type="entry name" value="PYRIDOXAMINE 5'-PHOSPHATE OXIDASE ALR4036 FAMILY FMN-BINDING DOMAIN-CONTAINING PROTEIN"/>
    <property type="match status" value="1"/>
</dbReference>
<evidence type="ECO:0000313" key="3">
    <source>
        <dbReference type="EMBL" id="KAK6348810.1"/>
    </source>
</evidence>
<dbReference type="Proteomes" id="UP001373714">
    <property type="component" value="Unassembled WGS sequence"/>
</dbReference>
<name>A0AAV9US40_9PEZI</name>
<gene>
    <name evidence="3" type="ORF">TWF730_009580</name>
</gene>
<sequence length="273" mass="30259">MASLTPWKQALATHIQALACPTFSFATTSQIGGVSTPHVRTLVFRGFYAELPANKYNPVSGNSGFASDLITFTTDKRMEKFRDLGGVEGFASSSSVSTITNNVEACFWIPSAENPMVGKQWRIRGRCFVLPRDLETESEEARETKKWLLENLTKEGEGGGNDFDFAREYKAHFGNLSPLLRGSFRNPLPGAPKELGSNGLKPKSPIGDDQLDEEVALSNFRVAVIEPTRVECLDLEIPSKTIWVVAGSEAEKNERLENFGKVDGKWREVELWP</sequence>
<evidence type="ECO:0000256" key="1">
    <source>
        <dbReference type="SAM" id="MobiDB-lite"/>
    </source>
</evidence>
<feature type="domain" description="Pyridoxamine 5'-phosphate oxidase Alr4036 family FMN-binding" evidence="2">
    <location>
        <begin position="5"/>
        <end position="130"/>
    </location>
</feature>
<reference evidence="3 4" key="1">
    <citation type="submission" date="2019-10" db="EMBL/GenBank/DDBJ databases">
        <authorList>
            <person name="Palmer J.M."/>
        </authorList>
    </citation>
    <scope>NUCLEOTIDE SEQUENCE [LARGE SCALE GENOMIC DNA]</scope>
    <source>
        <strain evidence="3 4">TWF730</strain>
    </source>
</reference>
<dbReference type="Gene3D" id="2.30.110.10">
    <property type="entry name" value="Electron Transport, Fmn-binding Protein, Chain A"/>
    <property type="match status" value="1"/>
</dbReference>
<feature type="region of interest" description="Disordered" evidence="1">
    <location>
        <begin position="187"/>
        <end position="208"/>
    </location>
</feature>
<dbReference type="InterPro" id="IPR024624">
    <property type="entry name" value="Pyridox_Oxase_Alr4036_FMN-bd"/>
</dbReference>
<accession>A0AAV9US40</accession>
<dbReference type="PANTHER" id="PTHR28243">
    <property type="entry name" value="AGL049CP"/>
    <property type="match status" value="1"/>
</dbReference>
<protein>
    <recommendedName>
        <fullName evidence="2">Pyridoxamine 5'-phosphate oxidase Alr4036 family FMN-binding domain-containing protein</fullName>
    </recommendedName>
</protein>
<dbReference type="AlphaFoldDB" id="A0AAV9US40"/>
<dbReference type="SUPFAM" id="SSF50475">
    <property type="entry name" value="FMN-binding split barrel"/>
    <property type="match status" value="1"/>
</dbReference>